<dbReference type="SUPFAM" id="SSF56349">
    <property type="entry name" value="DNA breaking-rejoining enzymes"/>
    <property type="match status" value="1"/>
</dbReference>
<dbReference type="Gene3D" id="1.10.443.10">
    <property type="entry name" value="Intergrase catalytic core"/>
    <property type="match status" value="1"/>
</dbReference>
<dbReference type="InterPro" id="IPR011010">
    <property type="entry name" value="DNA_brk_join_enz"/>
</dbReference>
<protein>
    <submittedName>
        <fullName evidence="4">Tyrosine-type recombinase/integrase</fullName>
    </submittedName>
</protein>
<evidence type="ECO:0000256" key="1">
    <source>
        <dbReference type="ARBA" id="ARBA00023172"/>
    </source>
</evidence>
<accession>A0ABV9XYD3</accession>
<dbReference type="InterPro" id="IPR002104">
    <property type="entry name" value="Integrase_catalytic"/>
</dbReference>
<proteinExistence type="predicted"/>
<keyword evidence="1" id="KW-0233">DNA recombination</keyword>
<gene>
    <name evidence="4" type="ORF">ACFPFM_16670</name>
</gene>
<organism evidence="4 5">
    <name type="scientific">Saccharothrix xinjiangensis</name>
    <dbReference type="NCBI Taxonomy" id="204798"/>
    <lineage>
        <taxon>Bacteria</taxon>
        <taxon>Bacillati</taxon>
        <taxon>Actinomycetota</taxon>
        <taxon>Actinomycetes</taxon>
        <taxon>Pseudonocardiales</taxon>
        <taxon>Pseudonocardiaceae</taxon>
        <taxon>Saccharothrix</taxon>
    </lineage>
</organism>
<dbReference type="Pfam" id="PF00589">
    <property type="entry name" value="Phage_integrase"/>
    <property type="match status" value="1"/>
</dbReference>
<reference evidence="5" key="1">
    <citation type="journal article" date="2019" name="Int. J. Syst. Evol. Microbiol.">
        <title>The Global Catalogue of Microorganisms (GCM) 10K type strain sequencing project: providing services to taxonomists for standard genome sequencing and annotation.</title>
        <authorList>
            <consortium name="The Broad Institute Genomics Platform"/>
            <consortium name="The Broad Institute Genome Sequencing Center for Infectious Disease"/>
            <person name="Wu L."/>
            <person name="Ma J."/>
        </authorList>
    </citation>
    <scope>NUCLEOTIDE SEQUENCE [LARGE SCALE GENOMIC DNA]</scope>
    <source>
        <strain evidence="5">KCTC 12848</strain>
    </source>
</reference>
<dbReference type="RefSeq" id="WP_344038660.1">
    <property type="nucleotide sequence ID" value="NZ_BAAAKE010000012.1"/>
</dbReference>
<keyword evidence="5" id="KW-1185">Reference proteome</keyword>
<dbReference type="EMBL" id="JBHSJB010000013">
    <property type="protein sequence ID" value="MFC5055388.1"/>
    <property type="molecule type" value="Genomic_DNA"/>
</dbReference>
<dbReference type="InterPro" id="IPR013762">
    <property type="entry name" value="Integrase-like_cat_sf"/>
</dbReference>
<evidence type="ECO:0000313" key="5">
    <source>
        <dbReference type="Proteomes" id="UP001595833"/>
    </source>
</evidence>
<feature type="domain" description="Tyr recombinase" evidence="3">
    <location>
        <begin position="48"/>
        <end position="105"/>
    </location>
</feature>
<feature type="compositionally biased region" description="Basic residues" evidence="2">
    <location>
        <begin position="32"/>
        <end position="41"/>
    </location>
</feature>
<sequence>MLGNQGGRPGRRCTGASRPAWSQPRHGDPRALRHGPVRRCRPPGSRCWRGTRSSAGHRIKPGMHFHDLRHTHKTWLIEDGVPEVLQHKSIGHKFRGVMGVYSHVTQPMIDTMLDRLRERWERNGHEIW</sequence>
<feature type="region of interest" description="Disordered" evidence="2">
    <location>
        <begin position="1"/>
        <end position="60"/>
    </location>
</feature>
<comment type="caution">
    <text evidence="4">The sequence shown here is derived from an EMBL/GenBank/DDBJ whole genome shotgun (WGS) entry which is preliminary data.</text>
</comment>
<dbReference type="Proteomes" id="UP001595833">
    <property type="component" value="Unassembled WGS sequence"/>
</dbReference>
<evidence type="ECO:0000256" key="2">
    <source>
        <dbReference type="SAM" id="MobiDB-lite"/>
    </source>
</evidence>
<evidence type="ECO:0000259" key="3">
    <source>
        <dbReference type="Pfam" id="PF00589"/>
    </source>
</evidence>
<evidence type="ECO:0000313" key="4">
    <source>
        <dbReference type="EMBL" id="MFC5055388.1"/>
    </source>
</evidence>
<name>A0ABV9XYD3_9PSEU</name>